<evidence type="ECO:0000256" key="15">
    <source>
        <dbReference type="RuleBase" id="RU000617"/>
    </source>
</evidence>
<accession>A0A1G4IVQ2</accession>
<reference evidence="21" key="1">
    <citation type="submission" date="2016-03" db="EMBL/GenBank/DDBJ databases">
        <authorList>
            <person name="Devillers H."/>
        </authorList>
    </citation>
    <scope>NUCLEOTIDE SEQUENCE [LARGE SCALE GENOMIC DNA]</scope>
</reference>
<dbReference type="PANTHER" id="PTHR45997:SF1">
    <property type="entry name" value="DNA LIGASE 4"/>
    <property type="match status" value="1"/>
</dbReference>
<dbReference type="InterPro" id="IPR016059">
    <property type="entry name" value="DNA_ligase_ATP-dep_CS"/>
</dbReference>
<dbReference type="STRING" id="1266660.A0A1G4IVQ2"/>
<feature type="domain" description="BRCT" evidence="19">
    <location>
        <begin position="684"/>
        <end position="782"/>
    </location>
</feature>
<dbReference type="GO" id="GO:0071897">
    <property type="term" value="P:DNA biosynthetic process"/>
    <property type="evidence" value="ECO:0007669"/>
    <property type="project" value="InterPro"/>
</dbReference>
<dbReference type="PROSITE" id="PS50172">
    <property type="entry name" value="BRCT"/>
    <property type="match status" value="2"/>
</dbReference>
<dbReference type="Pfam" id="PF04675">
    <property type="entry name" value="DNA_ligase_A_N"/>
    <property type="match status" value="1"/>
</dbReference>
<dbReference type="InterPro" id="IPR012340">
    <property type="entry name" value="NA-bd_OB-fold"/>
</dbReference>
<dbReference type="SMART" id="SM00292">
    <property type="entry name" value="BRCT"/>
    <property type="match status" value="1"/>
</dbReference>
<evidence type="ECO:0000256" key="11">
    <source>
        <dbReference type="ARBA" id="ARBA00023172"/>
    </source>
</evidence>
<keyword evidence="9 15" id="KW-0067">ATP-binding</keyword>
<dbReference type="GO" id="GO:0003677">
    <property type="term" value="F:DNA binding"/>
    <property type="evidence" value="ECO:0007669"/>
    <property type="project" value="InterPro"/>
</dbReference>
<dbReference type="InterPro" id="IPR029710">
    <property type="entry name" value="LIG4"/>
</dbReference>
<dbReference type="PROSITE" id="PS00697">
    <property type="entry name" value="DNA_LIGASE_A1"/>
    <property type="match status" value="1"/>
</dbReference>
<dbReference type="InterPro" id="IPR000977">
    <property type="entry name" value="DNA_ligase_ATP-dep"/>
</dbReference>
<dbReference type="InterPro" id="IPR036599">
    <property type="entry name" value="DNA_ligase_N_sf"/>
</dbReference>
<dbReference type="CDD" id="cd07903">
    <property type="entry name" value="Adenylation_DNA_ligase_IV"/>
    <property type="match status" value="1"/>
</dbReference>
<evidence type="ECO:0000259" key="19">
    <source>
        <dbReference type="PROSITE" id="PS50172"/>
    </source>
</evidence>
<dbReference type="NCBIfam" id="TIGR00574">
    <property type="entry name" value="dnl1"/>
    <property type="match status" value="1"/>
</dbReference>
<organism evidence="20 21">
    <name type="scientific">Lachancea dasiensis</name>
    <dbReference type="NCBI Taxonomy" id="1072105"/>
    <lineage>
        <taxon>Eukaryota</taxon>
        <taxon>Fungi</taxon>
        <taxon>Dikarya</taxon>
        <taxon>Ascomycota</taxon>
        <taxon>Saccharomycotina</taxon>
        <taxon>Saccharomycetes</taxon>
        <taxon>Saccharomycetales</taxon>
        <taxon>Saccharomycetaceae</taxon>
        <taxon>Lachancea</taxon>
    </lineage>
</organism>
<keyword evidence="4 15" id="KW-0436">Ligase</keyword>
<dbReference type="Gene3D" id="3.30.470.30">
    <property type="entry name" value="DNA ligase/mRNA capping enzyme"/>
    <property type="match status" value="1"/>
</dbReference>
<dbReference type="CDD" id="cd07968">
    <property type="entry name" value="OBF_DNA_ligase_IV"/>
    <property type="match status" value="1"/>
</dbReference>
<dbReference type="GO" id="GO:0046872">
    <property type="term" value="F:metal ion binding"/>
    <property type="evidence" value="ECO:0007669"/>
    <property type="project" value="UniProtKB-KW"/>
</dbReference>
<evidence type="ECO:0000256" key="9">
    <source>
        <dbReference type="ARBA" id="ARBA00022840"/>
    </source>
</evidence>
<keyword evidence="12 15" id="KW-0234">DNA repair</keyword>
<feature type="domain" description="ATP-dependent DNA ligase family profile" evidence="18">
    <location>
        <begin position="383"/>
        <end position="510"/>
    </location>
</feature>
<feature type="region of interest" description="Disordered" evidence="17">
    <location>
        <begin position="1"/>
        <end position="25"/>
    </location>
</feature>
<evidence type="ECO:0000256" key="12">
    <source>
        <dbReference type="ARBA" id="ARBA00023204"/>
    </source>
</evidence>
<evidence type="ECO:0000256" key="7">
    <source>
        <dbReference type="ARBA" id="ARBA00022741"/>
    </source>
</evidence>
<dbReference type="AlphaFoldDB" id="A0A1G4IVQ2"/>
<keyword evidence="21" id="KW-1185">Reference proteome</keyword>
<evidence type="ECO:0000256" key="4">
    <source>
        <dbReference type="ARBA" id="ARBA00022598"/>
    </source>
</evidence>
<evidence type="ECO:0000256" key="5">
    <source>
        <dbReference type="ARBA" id="ARBA00022723"/>
    </source>
</evidence>
<evidence type="ECO:0000256" key="6">
    <source>
        <dbReference type="ARBA" id="ARBA00022737"/>
    </source>
</evidence>
<evidence type="ECO:0000256" key="17">
    <source>
        <dbReference type="SAM" id="MobiDB-lite"/>
    </source>
</evidence>
<keyword evidence="7 15" id="KW-0547">Nucleotide-binding</keyword>
<dbReference type="PROSITE" id="PS50160">
    <property type="entry name" value="DNA_LIGASE_A3"/>
    <property type="match status" value="1"/>
</dbReference>
<dbReference type="Proteomes" id="UP000190274">
    <property type="component" value="Chromosome B"/>
</dbReference>
<dbReference type="Gene3D" id="2.40.50.140">
    <property type="entry name" value="Nucleic acid-binding proteins"/>
    <property type="match status" value="1"/>
</dbReference>
<keyword evidence="6" id="KW-0677">Repeat</keyword>
<evidence type="ECO:0000259" key="18">
    <source>
        <dbReference type="PROSITE" id="PS50160"/>
    </source>
</evidence>
<keyword evidence="5" id="KW-0479">Metal-binding</keyword>
<evidence type="ECO:0000256" key="16">
    <source>
        <dbReference type="RuleBase" id="RU004196"/>
    </source>
</evidence>
<evidence type="ECO:0000256" key="10">
    <source>
        <dbReference type="ARBA" id="ARBA00022842"/>
    </source>
</evidence>
<proteinExistence type="inferred from homology"/>
<protein>
    <recommendedName>
        <fullName evidence="15">DNA ligase</fullName>
        <ecNumber evidence="15">6.5.1.1</ecNumber>
    </recommendedName>
</protein>
<dbReference type="SUPFAM" id="SSF50249">
    <property type="entry name" value="Nucleic acid-binding proteins"/>
    <property type="match status" value="1"/>
</dbReference>
<dbReference type="Gene3D" id="3.40.50.10190">
    <property type="entry name" value="BRCT domain"/>
    <property type="match status" value="2"/>
</dbReference>
<dbReference type="GO" id="GO:0003910">
    <property type="term" value="F:DNA ligase (ATP) activity"/>
    <property type="evidence" value="ECO:0007669"/>
    <property type="project" value="UniProtKB-EC"/>
</dbReference>
<dbReference type="PANTHER" id="PTHR45997">
    <property type="entry name" value="DNA LIGASE 4"/>
    <property type="match status" value="1"/>
</dbReference>
<dbReference type="GO" id="GO:0043007">
    <property type="term" value="P:maintenance of rDNA"/>
    <property type="evidence" value="ECO:0007669"/>
    <property type="project" value="EnsemblFungi"/>
</dbReference>
<dbReference type="OrthoDB" id="151490at2759"/>
<comment type="catalytic activity">
    <reaction evidence="14 15">
        <text>ATP + (deoxyribonucleotide)n-3'-hydroxyl + 5'-phospho-(deoxyribonucleotide)m = (deoxyribonucleotide)n+m + AMP + diphosphate.</text>
        <dbReference type="EC" id="6.5.1.1"/>
    </reaction>
</comment>
<dbReference type="SUPFAM" id="SSF56091">
    <property type="entry name" value="DNA ligase/mRNA capping enzyme, catalytic domain"/>
    <property type="match status" value="1"/>
</dbReference>
<evidence type="ECO:0000256" key="3">
    <source>
        <dbReference type="ARBA" id="ARBA00007572"/>
    </source>
</evidence>
<dbReference type="GO" id="GO:0097680">
    <property type="term" value="P:double-strand break repair via classical nonhomologous end joining"/>
    <property type="evidence" value="ECO:0007669"/>
    <property type="project" value="EnsemblFungi"/>
</dbReference>
<keyword evidence="13" id="KW-0539">Nucleus</keyword>
<comment type="similarity">
    <text evidence="3 16">Belongs to the ATP-dependent DNA ligase family.</text>
</comment>
<sequence length="948" mass="108659">MGTIGGDSQSSYSSEANIEPEPKNFAPSPDFRWLCDELFGKLDAINTNKMKYGKAAAVKYIEVIIHFIKLWRTTVGNDFFPVLRLILPYRDVRSYNIKEFTLIKAICKTLNLPRDSLTEKRLINWKQYAGRGVNLSAFCVEEISKRRSEQGEIETISIDKVNEKLTDLSKEASAKKWGFTGLFESPSFQYCMRNMTFRELKYFFDIILKARIIGGLEHKFLSCWHPNAQDYLGVVSDLKILSQKLWDPFIRLGRQDLTINIGHPFAPHLAKRLYITYEKASAKLKDDFFIEEKMDGERIQLHFMDRGSKIRFFSRRGTDYTHLYGKSLETGVISQFLKFREDVFECVLDGEMVSFDKERKVVLPFGVVKSAAVEEIINASTSIEKEGYRPLYMIFDLVYLNGTSLTKIPLHVRKEYLREIMAPVPNIVEILPELRAKESTAISTSLQRAIEMGSEGLILKQLNSTYDIGARNDFWIKIKPEYFEDLGETMDLIIIGRDPGKKDSLMCGLLETGVTDDQSDKFESEANGVSRKLKVLSFCNIANGVSDEEFKEIERKTRGSWHLFKEGPPPTDLIEFGNKLPIEWIDPQYSLVMEVKARSVDNNGAIGKKYKVGSTLHGAYCRRLREDKDWTTCATLEQFQQAKVAHNYYTYKNRANRVSVSRRKRLKVSKPSNVNDLNVPNIAKETALFEGMTFYILSDFLDPMGKRHDRNIIGEHVKKHGGGLIPNLTVRPEELSHLWVISGKNTIECKSLFDRGYDIIDPMWIFDSIASGSRLKLEPKHCFLVSMRLLENTKKRVDSNGDSFTRSVTNDDYMKIVEKTNLAVEMHGKQWHELEDAPLMMLQRYRIFVAASKENSAATKQCKKTVMIFGGMLVNEIENCNLVIACLASTSDDLFLRDLRSTVAATKYKENKKIGDAKFRIPRIVSLEWLRACVMEQCLVPEEDHICV</sequence>
<evidence type="ECO:0000256" key="8">
    <source>
        <dbReference type="ARBA" id="ARBA00022763"/>
    </source>
</evidence>
<evidence type="ECO:0000256" key="1">
    <source>
        <dbReference type="ARBA" id="ARBA00001946"/>
    </source>
</evidence>
<gene>
    <name evidence="20" type="ORF">LADA_0B10440G</name>
</gene>
<dbReference type="Pfam" id="PF16589">
    <property type="entry name" value="BRCT_2"/>
    <property type="match status" value="1"/>
</dbReference>
<dbReference type="InterPro" id="IPR044125">
    <property type="entry name" value="Adenylation_DNA_ligase_IV"/>
</dbReference>
<comment type="subcellular location">
    <subcellularLocation>
        <location evidence="2">Nucleus</location>
    </subcellularLocation>
</comment>
<keyword evidence="11 15" id="KW-0233">DNA recombination</keyword>
<evidence type="ECO:0000256" key="14">
    <source>
        <dbReference type="ARBA" id="ARBA00034003"/>
    </source>
</evidence>
<comment type="cofactor">
    <cofactor evidence="1">
        <name>Mg(2+)</name>
        <dbReference type="ChEBI" id="CHEBI:18420"/>
    </cofactor>
</comment>
<dbReference type="Gene3D" id="1.10.3260.10">
    <property type="entry name" value="DNA ligase, ATP-dependent, N-terminal domain"/>
    <property type="match status" value="1"/>
</dbReference>
<name>A0A1G4IVQ2_9SACH</name>
<keyword evidence="8 15" id="KW-0227">DNA damage</keyword>
<dbReference type="Pfam" id="PF01068">
    <property type="entry name" value="DNA_ligase_A_M"/>
    <property type="match status" value="1"/>
</dbReference>
<evidence type="ECO:0000256" key="2">
    <source>
        <dbReference type="ARBA" id="ARBA00004123"/>
    </source>
</evidence>
<dbReference type="EMBL" id="LT598456">
    <property type="protein sequence ID" value="SCU80957.1"/>
    <property type="molecule type" value="Genomic_DNA"/>
</dbReference>
<dbReference type="SUPFAM" id="SSF52113">
    <property type="entry name" value="BRCT domain"/>
    <property type="match status" value="2"/>
</dbReference>
<dbReference type="InterPro" id="IPR012310">
    <property type="entry name" value="DNA_ligase_ATP-dep_cent"/>
</dbReference>
<dbReference type="InterPro" id="IPR001357">
    <property type="entry name" value="BRCT_dom"/>
</dbReference>
<evidence type="ECO:0000313" key="21">
    <source>
        <dbReference type="Proteomes" id="UP000190274"/>
    </source>
</evidence>
<dbReference type="GO" id="GO:0005524">
    <property type="term" value="F:ATP binding"/>
    <property type="evidence" value="ECO:0007669"/>
    <property type="project" value="UniProtKB-KW"/>
</dbReference>
<dbReference type="InterPro" id="IPR036420">
    <property type="entry name" value="BRCT_dom_sf"/>
</dbReference>
<dbReference type="GO" id="GO:0032807">
    <property type="term" value="C:DNA ligase IV complex"/>
    <property type="evidence" value="ECO:0007669"/>
    <property type="project" value="EnsemblFungi"/>
</dbReference>
<dbReference type="EC" id="6.5.1.1" evidence="15"/>
<dbReference type="GO" id="GO:0006310">
    <property type="term" value="P:DNA recombination"/>
    <property type="evidence" value="ECO:0007669"/>
    <property type="project" value="UniProtKB-KW"/>
</dbReference>
<feature type="compositionally biased region" description="Polar residues" evidence="17">
    <location>
        <begin position="1"/>
        <end position="16"/>
    </location>
</feature>
<dbReference type="InterPro" id="IPR012308">
    <property type="entry name" value="DNA_ligase_ATP-dep_N"/>
</dbReference>
<evidence type="ECO:0000256" key="13">
    <source>
        <dbReference type="ARBA" id="ARBA00023242"/>
    </source>
</evidence>
<dbReference type="GO" id="GO:0006297">
    <property type="term" value="P:nucleotide-excision repair, DNA gap filling"/>
    <property type="evidence" value="ECO:0007669"/>
    <property type="project" value="TreeGrafter"/>
</dbReference>
<feature type="domain" description="BRCT" evidence="19">
    <location>
        <begin position="837"/>
        <end position="947"/>
    </location>
</feature>
<evidence type="ECO:0000313" key="20">
    <source>
        <dbReference type="EMBL" id="SCU80957.1"/>
    </source>
</evidence>
<keyword evidence="10" id="KW-0460">Magnesium</keyword>